<keyword evidence="6" id="KW-1185">Reference proteome</keyword>
<proteinExistence type="inferred from homology"/>
<keyword evidence="2 5" id="KW-0560">Oxidoreductase</keyword>
<dbReference type="InterPro" id="IPR051317">
    <property type="entry name" value="Gfo/Idh/MocA_oxidoreduct"/>
</dbReference>
<accession>A0A5B9VZF9</accession>
<dbReference type="PANTHER" id="PTHR43708:SF5">
    <property type="entry name" value="CONSERVED EXPRESSED OXIDOREDUCTASE (EUROFUNG)-RELATED"/>
    <property type="match status" value="1"/>
</dbReference>
<dbReference type="SUPFAM" id="SSF51735">
    <property type="entry name" value="NAD(P)-binding Rossmann-fold domains"/>
    <property type="match status" value="1"/>
</dbReference>
<name>A0A5B9VZF9_9BACT</name>
<dbReference type="Gene3D" id="3.40.50.720">
    <property type="entry name" value="NAD(P)-binding Rossmann-like Domain"/>
    <property type="match status" value="1"/>
</dbReference>
<evidence type="ECO:0000259" key="4">
    <source>
        <dbReference type="Pfam" id="PF22725"/>
    </source>
</evidence>
<dbReference type="Gene3D" id="3.30.360.10">
    <property type="entry name" value="Dihydrodipicolinate Reductase, domain 2"/>
    <property type="match status" value="1"/>
</dbReference>
<dbReference type="KEGG" id="agv:OJF2_18620"/>
<evidence type="ECO:0000259" key="3">
    <source>
        <dbReference type="Pfam" id="PF01408"/>
    </source>
</evidence>
<dbReference type="EMBL" id="CP042997">
    <property type="protein sequence ID" value="QEH33361.1"/>
    <property type="molecule type" value="Genomic_DNA"/>
</dbReference>
<dbReference type="EC" id="1.-.-.-" evidence="5"/>
<sequence length="348" mass="38085">MGESQNARLRVGVVGLGRLWESRHKPSLLRLKDRFRVTAVYDQVHRRARTEAANLNCVACEGLTSLVARPDVDVVYLLCPQWFGLHPAGLACDAKKPVYCGLPLAASPEELEQLARRVDESGVAFMPEFARRCYPATLRLKELLATSLGEPRLILGQSRLLGFDRYAVPGPTTQLAPAPLLVDPGSYLLDWCCFLMGALPESVIGTKAQVIPAAEARGSDPDFVSLLAAFPGGASAQVSFARYDRGRWGEASRFLPASGFQVFAERGAAWLELPERIQWSDASGTHEERLPMEPTVGDALNEQFYRLVHGEPSPAPTIRDAVRVAGLVREIERSLSEGRVIGLAEPSR</sequence>
<evidence type="ECO:0000313" key="6">
    <source>
        <dbReference type="Proteomes" id="UP000324233"/>
    </source>
</evidence>
<dbReference type="GO" id="GO:0016491">
    <property type="term" value="F:oxidoreductase activity"/>
    <property type="evidence" value="ECO:0007669"/>
    <property type="project" value="UniProtKB-KW"/>
</dbReference>
<dbReference type="Proteomes" id="UP000324233">
    <property type="component" value="Chromosome"/>
</dbReference>
<dbReference type="SUPFAM" id="SSF55347">
    <property type="entry name" value="Glyceraldehyde-3-phosphate dehydrogenase-like, C-terminal domain"/>
    <property type="match status" value="1"/>
</dbReference>
<feature type="domain" description="Gfo/Idh/MocA-like oxidoreductase N-terminal" evidence="3">
    <location>
        <begin position="9"/>
        <end position="128"/>
    </location>
</feature>
<gene>
    <name evidence="5" type="primary">pht4_1</name>
    <name evidence="5" type="ORF">OJF2_18620</name>
</gene>
<dbReference type="Pfam" id="PF22725">
    <property type="entry name" value="GFO_IDH_MocA_C3"/>
    <property type="match status" value="1"/>
</dbReference>
<protein>
    <submittedName>
        <fullName evidence="5">4,5-dihydroxyphthalate dehydrogenase</fullName>
        <ecNumber evidence="5">1.-.-.-</ecNumber>
    </submittedName>
</protein>
<dbReference type="InterPro" id="IPR000683">
    <property type="entry name" value="Gfo/Idh/MocA-like_OxRdtase_N"/>
</dbReference>
<feature type="domain" description="GFO/IDH/MocA-like oxidoreductase" evidence="4">
    <location>
        <begin position="177"/>
        <end position="267"/>
    </location>
</feature>
<evidence type="ECO:0000256" key="2">
    <source>
        <dbReference type="ARBA" id="ARBA00023002"/>
    </source>
</evidence>
<dbReference type="AlphaFoldDB" id="A0A5B9VZF9"/>
<dbReference type="GO" id="GO:0000166">
    <property type="term" value="F:nucleotide binding"/>
    <property type="evidence" value="ECO:0007669"/>
    <property type="project" value="InterPro"/>
</dbReference>
<dbReference type="RefSeq" id="WP_246196459.1">
    <property type="nucleotide sequence ID" value="NZ_CP042997.1"/>
</dbReference>
<dbReference type="InterPro" id="IPR055170">
    <property type="entry name" value="GFO_IDH_MocA-like_dom"/>
</dbReference>
<evidence type="ECO:0000256" key="1">
    <source>
        <dbReference type="ARBA" id="ARBA00010928"/>
    </source>
</evidence>
<comment type="similarity">
    <text evidence="1">Belongs to the Gfo/Idh/MocA family.</text>
</comment>
<dbReference type="PANTHER" id="PTHR43708">
    <property type="entry name" value="CONSERVED EXPRESSED OXIDOREDUCTASE (EUROFUNG)"/>
    <property type="match status" value="1"/>
</dbReference>
<reference evidence="5 6" key="1">
    <citation type="submission" date="2019-08" db="EMBL/GenBank/DDBJ databases">
        <title>Deep-cultivation of Planctomycetes and their phenomic and genomic characterization uncovers novel biology.</title>
        <authorList>
            <person name="Wiegand S."/>
            <person name="Jogler M."/>
            <person name="Boedeker C."/>
            <person name="Pinto D."/>
            <person name="Vollmers J."/>
            <person name="Rivas-Marin E."/>
            <person name="Kohn T."/>
            <person name="Peeters S.H."/>
            <person name="Heuer A."/>
            <person name="Rast P."/>
            <person name="Oberbeckmann S."/>
            <person name="Bunk B."/>
            <person name="Jeske O."/>
            <person name="Meyerdierks A."/>
            <person name="Storesund J.E."/>
            <person name="Kallscheuer N."/>
            <person name="Luecker S."/>
            <person name="Lage O.M."/>
            <person name="Pohl T."/>
            <person name="Merkel B.J."/>
            <person name="Hornburger P."/>
            <person name="Mueller R.-W."/>
            <person name="Bruemmer F."/>
            <person name="Labrenz M."/>
            <person name="Spormann A.M."/>
            <person name="Op den Camp H."/>
            <person name="Overmann J."/>
            <person name="Amann R."/>
            <person name="Jetten M.S.M."/>
            <person name="Mascher T."/>
            <person name="Medema M.H."/>
            <person name="Devos D.P."/>
            <person name="Kaster A.-K."/>
            <person name="Ovreas L."/>
            <person name="Rohde M."/>
            <person name="Galperin M.Y."/>
            <person name="Jogler C."/>
        </authorList>
    </citation>
    <scope>NUCLEOTIDE SEQUENCE [LARGE SCALE GENOMIC DNA]</scope>
    <source>
        <strain evidence="5 6">OJF2</strain>
    </source>
</reference>
<dbReference type="Pfam" id="PF01408">
    <property type="entry name" value="GFO_IDH_MocA"/>
    <property type="match status" value="1"/>
</dbReference>
<evidence type="ECO:0000313" key="5">
    <source>
        <dbReference type="EMBL" id="QEH33361.1"/>
    </source>
</evidence>
<organism evidence="5 6">
    <name type="scientific">Aquisphaera giovannonii</name>
    <dbReference type="NCBI Taxonomy" id="406548"/>
    <lineage>
        <taxon>Bacteria</taxon>
        <taxon>Pseudomonadati</taxon>
        <taxon>Planctomycetota</taxon>
        <taxon>Planctomycetia</taxon>
        <taxon>Isosphaerales</taxon>
        <taxon>Isosphaeraceae</taxon>
        <taxon>Aquisphaera</taxon>
    </lineage>
</organism>
<dbReference type="InterPro" id="IPR036291">
    <property type="entry name" value="NAD(P)-bd_dom_sf"/>
</dbReference>